<sequence length="71" mass="7668">MALTSIATLTPLTSNQNHEAYTTTSPLPCSQTTTSIQFPSTTQNHHRASILTQFLLAVAMPLPPLPNSTIF</sequence>
<reference evidence="2 3" key="1">
    <citation type="journal article" date="2023" name="G3 (Bethesda)">
        <title>A chromosome-length genome assembly and annotation of blackberry (Rubus argutus, cv. 'Hillquist').</title>
        <authorList>
            <person name="Bruna T."/>
            <person name="Aryal R."/>
            <person name="Dudchenko O."/>
            <person name="Sargent D.J."/>
            <person name="Mead D."/>
            <person name="Buti M."/>
            <person name="Cavallini A."/>
            <person name="Hytonen T."/>
            <person name="Andres J."/>
            <person name="Pham M."/>
            <person name="Weisz D."/>
            <person name="Mascagni F."/>
            <person name="Usai G."/>
            <person name="Natali L."/>
            <person name="Bassil N."/>
            <person name="Fernandez G.E."/>
            <person name="Lomsadze A."/>
            <person name="Armour M."/>
            <person name="Olukolu B."/>
            <person name="Poorten T."/>
            <person name="Britton C."/>
            <person name="Davik J."/>
            <person name="Ashrafi H."/>
            <person name="Aiden E.L."/>
            <person name="Borodovsky M."/>
            <person name="Worthington M."/>
        </authorList>
    </citation>
    <scope>NUCLEOTIDE SEQUENCE [LARGE SCALE GENOMIC DNA]</scope>
    <source>
        <strain evidence="2">PI 553951</strain>
    </source>
</reference>
<evidence type="ECO:0000313" key="2">
    <source>
        <dbReference type="EMBL" id="KAK9946576.1"/>
    </source>
</evidence>
<gene>
    <name evidence="2" type="ORF">M0R45_012033</name>
</gene>
<dbReference type="Proteomes" id="UP001457282">
    <property type="component" value="Unassembled WGS sequence"/>
</dbReference>
<dbReference type="EMBL" id="JBEDUW010000002">
    <property type="protein sequence ID" value="KAK9946576.1"/>
    <property type="molecule type" value="Genomic_DNA"/>
</dbReference>
<keyword evidence="3" id="KW-1185">Reference proteome</keyword>
<name>A0AAW1YBJ5_RUBAR</name>
<evidence type="ECO:0000256" key="1">
    <source>
        <dbReference type="SAM" id="MobiDB-lite"/>
    </source>
</evidence>
<evidence type="ECO:0000313" key="3">
    <source>
        <dbReference type="Proteomes" id="UP001457282"/>
    </source>
</evidence>
<feature type="region of interest" description="Disordered" evidence="1">
    <location>
        <begin position="1"/>
        <end position="29"/>
    </location>
</feature>
<protein>
    <submittedName>
        <fullName evidence="2">Uncharacterized protein</fullName>
    </submittedName>
</protein>
<proteinExistence type="predicted"/>
<organism evidence="2 3">
    <name type="scientific">Rubus argutus</name>
    <name type="common">Southern blackberry</name>
    <dbReference type="NCBI Taxonomy" id="59490"/>
    <lineage>
        <taxon>Eukaryota</taxon>
        <taxon>Viridiplantae</taxon>
        <taxon>Streptophyta</taxon>
        <taxon>Embryophyta</taxon>
        <taxon>Tracheophyta</taxon>
        <taxon>Spermatophyta</taxon>
        <taxon>Magnoliopsida</taxon>
        <taxon>eudicotyledons</taxon>
        <taxon>Gunneridae</taxon>
        <taxon>Pentapetalae</taxon>
        <taxon>rosids</taxon>
        <taxon>fabids</taxon>
        <taxon>Rosales</taxon>
        <taxon>Rosaceae</taxon>
        <taxon>Rosoideae</taxon>
        <taxon>Rosoideae incertae sedis</taxon>
        <taxon>Rubus</taxon>
    </lineage>
</organism>
<dbReference type="AlphaFoldDB" id="A0AAW1YBJ5"/>
<accession>A0AAW1YBJ5</accession>
<comment type="caution">
    <text evidence="2">The sequence shown here is derived from an EMBL/GenBank/DDBJ whole genome shotgun (WGS) entry which is preliminary data.</text>
</comment>